<dbReference type="GO" id="GO:0071973">
    <property type="term" value="P:bacterial-type flagellum-dependent cell motility"/>
    <property type="evidence" value="ECO:0007669"/>
    <property type="project" value="InterPro"/>
</dbReference>
<dbReference type="GO" id="GO:0003774">
    <property type="term" value="F:cytoskeletal motor activity"/>
    <property type="evidence" value="ECO:0007669"/>
    <property type="project" value="InterPro"/>
</dbReference>
<dbReference type="PANTHER" id="PTHR34653">
    <property type="match status" value="1"/>
</dbReference>
<dbReference type="InterPro" id="IPR001624">
    <property type="entry name" value="FliE"/>
</dbReference>
<evidence type="ECO:0000256" key="1">
    <source>
        <dbReference type="ARBA" id="ARBA00004117"/>
    </source>
</evidence>
<evidence type="ECO:0000313" key="7">
    <source>
        <dbReference type="Proteomes" id="UP000324646"/>
    </source>
</evidence>
<dbReference type="HAMAP" id="MF_00724">
    <property type="entry name" value="FliE"/>
    <property type="match status" value="1"/>
</dbReference>
<name>A0A5C0SDE8_CRATE</name>
<keyword evidence="6" id="KW-0969">Cilium</keyword>
<sequence>MEDLYMKISNIINTSTNIFNNKGKKEERDFSTFLKDAIKKVNEYELDSQRLNMLSALGQIDNIHEVMIAAEKSEIALQFTIEVKNKVLDAYKEIMRLQV</sequence>
<reference evidence="6 7" key="1">
    <citation type="submission" date="2019-07" db="EMBL/GenBank/DDBJ databases">
        <title>Complete genome of Crassaminicella thermophila SY095.</title>
        <authorList>
            <person name="Li X."/>
        </authorList>
    </citation>
    <scope>NUCLEOTIDE SEQUENCE [LARGE SCALE GENOMIC DNA]</scope>
    <source>
        <strain evidence="6 7">SY095</strain>
    </source>
</reference>
<keyword evidence="6" id="KW-0282">Flagellum</keyword>
<gene>
    <name evidence="4 6" type="primary">fliE</name>
    <name evidence="6" type="ORF">FQB35_07760</name>
</gene>
<evidence type="ECO:0000313" key="6">
    <source>
        <dbReference type="EMBL" id="QEK12281.1"/>
    </source>
</evidence>
<dbReference type="KEGG" id="crs:FQB35_07760"/>
<dbReference type="OrthoDB" id="9812413at2"/>
<dbReference type="GO" id="GO:0005198">
    <property type="term" value="F:structural molecule activity"/>
    <property type="evidence" value="ECO:0007669"/>
    <property type="project" value="UniProtKB-UniRule"/>
</dbReference>
<dbReference type="PANTHER" id="PTHR34653:SF1">
    <property type="entry name" value="FLAGELLAR HOOK-BASAL BODY COMPLEX PROTEIN FLIE"/>
    <property type="match status" value="1"/>
</dbReference>
<proteinExistence type="inferred from homology"/>
<keyword evidence="7" id="KW-1185">Reference proteome</keyword>
<dbReference type="EMBL" id="CP042243">
    <property type="protein sequence ID" value="QEK12281.1"/>
    <property type="molecule type" value="Genomic_DNA"/>
</dbReference>
<evidence type="ECO:0000256" key="2">
    <source>
        <dbReference type="ARBA" id="ARBA00009272"/>
    </source>
</evidence>
<dbReference type="PRINTS" id="PR01006">
    <property type="entry name" value="FLGHOOKFLIE"/>
</dbReference>
<accession>A0A5C0SDE8</accession>
<organism evidence="6 7">
    <name type="scientific">Crassaminicella thermophila</name>
    <dbReference type="NCBI Taxonomy" id="2599308"/>
    <lineage>
        <taxon>Bacteria</taxon>
        <taxon>Bacillati</taxon>
        <taxon>Bacillota</taxon>
        <taxon>Clostridia</taxon>
        <taxon>Eubacteriales</taxon>
        <taxon>Clostridiaceae</taxon>
        <taxon>Crassaminicella</taxon>
    </lineage>
</organism>
<dbReference type="Proteomes" id="UP000324646">
    <property type="component" value="Chromosome"/>
</dbReference>
<evidence type="ECO:0000256" key="5">
    <source>
        <dbReference type="NCBIfam" id="TIGR00205"/>
    </source>
</evidence>
<dbReference type="Pfam" id="PF02049">
    <property type="entry name" value="FliE"/>
    <property type="match status" value="1"/>
</dbReference>
<evidence type="ECO:0000256" key="3">
    <source>
        <dbReference type="ARBA" id="ARBA00023143"/>
    </source>
</evidence>
<keyword evidence="3 4" id="KW-0975">Bacterial flagellum</keyword>
<evidence type="ECO:0000256" key="4">
    <source>
        <dbReference type="HAMAP-Rule" id="MF_00724"/>
    </source>
</evidence>
<comment type="similarity">
    <text evidence="2 4">Belongs to the FliE family.</text>
</comment>
<dbReference type="AlphaFoldDB" id="A0A5C0SDE8"/>
<dbReference type="NCBIfam" id="TIGR00205">
    <property type="entry name" value="fliE"/>
    <property type="match status" value="1"/>
</dbReference>
<comment type="subcellular location">
    <subcellularLocation>
        <location evidence="1 4">Bacterial flagellum basal body</location>
    </subcellularLocation>
</comment>
<keyword evidence="6" id="KW-0966">Cell projection</keyword>
<protein>
    <recommendedName>
        <fullName evidence="4 5">Flagellar hook-basal body complex protein FliE</fullName>
    </recommendedName>
</protein>
<dbReference type="GO" id="GO:0009425">
    <property type="term" value="C:bacterial-type flagellum basal body"/>
    <property type="evidence" value="ECO:0007669"/>
    <property type="project" value="UniProtKB-SubCell"/>
</dbReference>